<keyword evidence="2" id="KW-1133">Transmembrane helix</keyword>
<feature type="domain" description="K+ potassium transporter integral membrane" evidence="3">
    <location>
        <begin position="59"/>
        <end position="103"/>
    </location>
</feature>
<comment type="caution">
    <text evidence="4">The sequence shown here is derived from an EMBL/GenBank/DDBJ whole genome shotgun (WGS) entry which is preliminary data.</text>
</comment>
<reference evidence="4 5" key="1">
    <citation type="journal article" date="2017" name="Nat. Commun.">
        <title>Genome assembly with in vitro proximity ligation data and whole-genome triplication in lettuce.</title>
        <authorList>
            <person name="Reyes-Chin-Wo S."/>
            <person name="Wang Z."/>
            <person name="Yang X."/>
            <person name="Kozik A."/>
            <person name="Arikit S."/>
            <person name="Song C."/>
            <person name="Xia L."/>
            <person name="Froenicke L."/>
            <person name="Lavelle D.O."/>
            <person name="Truco M.J."/>
            <person name="Xia R."/>
            <person name="Zhu S."/>
            <person name="Xu C."/>
            <person name="Xu H."/>
            <person name="Xu X."/>
            <person name="Cox K."/>
            <person name="Korf I."/>
            <person name="Meyers B.C."/>
            <person name="Michelmore R.W."/>
        </authorList>
    </citation>
    <scope>NUCLEOTIDE SEQUENCE [LARGE SCALE GENOMIC DNA]</scope>
    <source>
        <strain evidence="5">cv. Salinas</strain>
        <tissue evidence="4">Seedlings</tissue>
    </source>
</reference>
<evidence type="ECO:0000313" key="5">
    <source>
        <dbReference type="Proteomes" id="UP000235145"/>
    </source>
</evidence>
<feature type="transmembrane region" description="Helical" evidence="2">
    <location>
        <begin position="90"/>
        <end position="108"/>
    </location>
</feature>
<evidence type="ECO:0000256" key="1">
    <source>
        <dbReference type="SAM" id="Coils"/>
    </source>
</evidence>
<proteinExistence type="predicted"/>
<dbReference type="Proteomes" id="UP000235145">
    <property type="component" value="Unassembled WGS sequence"/>
</dbReference>
<evidence type="ECO:0000259" key="3">
    <source>
        <dbReference type="Pfam" id="PF02705"/>
    </source>
</evidence>
<dbReference type="AlphaFoldDB" id="A0A9R1UU88"/>
<keyword evidence="5" id="KW-1185">Reference proteome</keyword>
<accession>A0A9R1UU88</accession>
<evidence type="ECO:0000313" key="4">
    <source>
        <dbReference type="EMBL" id="KAJ0193020.1"/>
    </source>
</evidence>
<sequence length="163" mass="18725">MWEQLHEREKDIMELQRTLDDKDKELHAIRLDHEVGGTCNGNGRKLCLLILDTFLSCLSRVPMLLIAILDVVVGSEAIITWTLFIIKQCSSLGCFPSLKIIHIVMFFLELYSSKKQKHVIIEIACHGNKRVILDMTTLTMRALSREVHSFVYNMLHEAFGNVK</sequence>
<name>A0A9R1UU88_LACSA</name>
<protein>
    <recommendedName>
        <fullName evidence="3">K+ potassium transporter integral membrane domain-containing protein</fullName>
    </recommendedName>
</protein>
<keyword evidence="2" id="KW-0472">Membrane</keyword>
<dbReference type="Pfam" id="PF02705">
    <property type="entry name" value="K_trans"/>
    <property type="match status" value="1"/>
</dbReference>
<dbReference type="InterPro" id="IPR053951">
    <property type="entry name" value="K_trans_N"/>
</dbReference>
<feature type="transmembrane region" description="Helical" evidence="2">
    <location>
        <begin position="64"/>
        <end position="84"/>
    </location>
</feature>
<keyword evidence="2" id="KW-0812">Transmembrane</keyword>
<keyword evidence="1" id="KW-0175">Coiled coil</keyword>
<gene>
    <name evidence="4" type="ORF">LSAT_V11C800406840</name>
</gene>
<organism evidence="4 5">
    <name type="scientific">Lactuca sativa</name>
    <name type="common">Garden lettuce</name>
    <dbReference type="NCBI Taxonomy" id="4236"/>
    <lineage>
        <taxon>Eukaryota</taxon>
        <taxon>Viridiplantae</taxon>
        <taxon>Streptophyta</taxon>
        <taxon>Embryophyta</taxon>
        <taxon>Tracheophyta</taxon>
        <taxon>Spermatophyta</taxon>
        <taxon>Magnoliopsida</taxon>
        <taxon>eudicotyledons</taxon>
        <taxon>Gunneridae</taxon>
        <taxon>Pentapetalae</taxon>
        <taxon>asterids</taxon>
        <taxon>campanulids</taxon>
        <taxon>Asterales</taxon>
        <taxon>Asteraceae</taxon>
        <taxon>Cichorioideae</taxon>
        <taxon>Cichorieae</taxon>
        <taxon>Lactucinae</taxon>
        <taxon>Lactuca</taxon>
    </lineage>
</organism>
<feature type="coiled-coil region" evidence="1">
    <location>
        <begin position="5"/>
        <end position="32"/>
    </location>
</feature>
<evidence type="ECO:0000256" key="2">
    <source>
        <dbReference type="SAM" id="Phobius"/>
    </source>
</evidence>
<dbReference type="EMBL" id="NBSK02000008">
    <property type="protein sequence ID" value="KAJ0193020.1"/>
    <property type="molecule type" value="Genomic_DNA"/>
</dbReference>